<dbReference type="EMBL" id="CALNXJ010000053">
    <property type="protein sequence ID" value="CAH3153369.1"/>
    <property type="molecule type" value="Genomic_DNA"/>
</dbReference>
<evidence type="ECO:0000313" key="4">
    <source>
        <dbReference type="Proteomes" id="UP001159428"/>
    </source>
</evidence>
<evidence type="ECO:0000313" key="3">
    <source>
        <dbReference type="EMBL" id="CAH3153369.1"/>
    </source>
</evidence>
<dbReference type="AlphaFoldDB" id="A0AAU9XMS5"/>
<dbReference type="Gene3D" id="2.60.40.10">
    <property type="entry name" value="Immunoglobulins"/>
    <property type="match status" value="1"/>
</dbReference>
<evidence type="ECO:0000259" key="2">
    <source>
        <dbReference type="Pfam" id="PF00431"/>
    </source>
</evidence>
<accession>A0AAU9XMS5</accession>
<organism evidence="3 4">
    <name type="scientific">Pocillopora meandrina</name>
    <dbReference type="NCBI Taxonomy" id="46732"/>
    <lineage>
        <taxon>Eukaryota</taxon>
        <taxon>Metazoa</taxon>
        <taxon>Cnidaria</taxon>
        <taxon>Anthozoa</taxon>
        <taxon>Hexacorallia</taxon>
        <taxon>Scleractinia</taxon>
        <taxon>Astrocoeniina</taxon>
        <taxon>Pocilloporidae</taxon>
        <taxon>Pocillopora</taxon>
    </lineage>
</organism>
<gene>
    <name evidence="3" type="ORF">PMEA_00027081</name>
</gene>
<keyword evidence="1" id="KW-1015">Disulfide bond</keyword>
<dbReference type="InterPro" id="IPR013783">
    <property type="entry name" value="Ig-like_fold"/>
</dbReference>
<dbReference type="Proteomes" id="UP001159428">
    <property type="component" value="Unassembled WGS sequence"/>
</dbReference>
<reference evidence="3 4" key="1">
    <citation type="submission" date="2022-05" db="EMBL/GenBank/DDBJ databases">
        <authorList>
            <consortium name="Genoscope - CEA"/>
            <person name="William W."/>
        </authorList>
    </citation>
    <scope>NUCLEOTIDE SEQUENCE [LARGE SCALE GENOMIC DNA]</scope>
</reference>
<dbReference type="InterPro" id="IPR035914">
    <property type="entry name" value="Sperma_CUB_dom_sf"/>
</dbReference>
<dbReference type="Gene3D" id="2.60.120.290">
    <property type="entry name" value="Spermadhesin, CUB domain"/>
    <property type="match status" value="1"/>
</dbReference>
<sequence length="189" mass="21313">MLYVSVAIKVEVQSRQYILHLEKTQLKVARGEYVEMALSFMLPSYLSGVPCADNEYLEIRDGYNQSANLLGVFCGRYIKSLIRRSSGHHMWLRLSPSGRYLLFYPNYYEGRAANKTVPANLSEVAQTQFVLLNHSSSLWCPAEGGPAPRIVWRKNGAVVQNSTSVRLLINVTKEKGIPTTAARWTAMVR</sequence>
<dbReference type="SUPFAM" id="SSF48726">
    <property type="entry name" value="Immunoglobulin"/>
    <property type="match status" value="1"/>
</dbReference>
<dbReference type="SUPFAM" id="SSF49854">
    <property type="entry name" value="Spermadhesin, CUB domain"/>
    <property type="match status" value="1"/>
</dbReference>
<feature type="domain" description="CUB" evidence="2">
    <location>
        <begin position="52"/>
        <end position="95"/>
    </location>
</feature>
<proteinExistence type="predicted"/>
<dbReference type="Pfam" id="PF00431">
    <property type="entry name" value="CUB"/>
    <property type="match status" value="1"/>
</dbReference>
<evidence type="ECO:0000256" key="1">
    <source>
        <dbReference type="ARBA" id="ARBA00023157"/>
    </source>
</evidence>
<dbReference type="InterPro" id="IPR036179">
    <property type="entry name" value="Ig-like_dom_sf"/>
</dbReference>
<name>A0AAU9XMS5_9CNID</name>
<protein>
    <recommendedName>
        <fullName evidence="2">CUB domain-containing protein</fullName>
    </recommendedName>
</protein>
<comment type="caution">
    <text evidence="3">The sequence shown here is derived from an EMBL/GenBank/DDBJ whole genome shotgun (WGS) entry which is preliminary data.</text>
</comment>
<dbReference type="InterPro" id="IPR000859">
    <property type="entry name" value="CUB_dom"/>
</dbReference>
<keyword evidence="4" id="KW-1185">Reference proteome</keyword>